<reference evidence="1 2" key="1">
    <citation type="submission" date="2015-03" db="EMBL/GenBank/DDBJ databases">
        <authorList>
            <consortium name="Pathogen Informatics"/>
        </authorList>
    </citation>
    <scope>NUCLEOTIDE SEQUENCE [LARGE SCALE GENOMIC DNA]</scope>
    <source>
        <strain evidence="1 2">M09401471</strain>
    </source>
</reference>
<dbReference type="Proteomes" id="UP000044938">
    <property type="component" value="Unassembled WGS sequence"/>
</dbReference>
<gene>
    <name evidence="1" type="ORF">ERS007720_04994</name>
</gene>
<name>A0A655JTD3_MYCTX</name>
<protein>
    <submittedName>
        <fullName evidence="1">Uncharacterized protein</fullName>
    </submittedName>
</protein>
<dbReference type="AlphaFoldDB" id="A0A655JTD3"/>
<organism evidence="1 2">
    <name type="scientific">Mycobacterium tuberculosis</name>
    <dbReference type="NCBI Taxonomy" id="1773"/>
    <lineage>
        <taxon>Bacteria</taxon>
        <taxon>Bacillati</taxon>
        <taxon>Actinomycetota</taxon>
        <taxon>Actinomycetes</taxon>
        <taxon>Mycobacteriales</taxon>
        <taxon>Mycobacteriaceae</taxon>
        <taxon>Mycobacterium</taxon>
        <taxon>Mycobacterium tuberculosis complex</taxon>
    </lineage>
</organism>
<dbReference type="EMBL" id="CSAJ01001356">
    <property type="protein sequence ID" value="COX90628.1"/>
    <property type="molecule type" value="Genomic_DNA"/>
</dbReference>
<accession>A0A655JTD3</accession>
<proteinExistence type="predicted"/>
<sequence>MSSSGTSQTSAPNFSGYPVNMMPISSPPLLPPRAPSCSAVVMPRVTKSVATAAKSWATLSRPSRIACVCQPGPYSPPPRMLANA</sequence>
<evidence type="ECO:0000313" key="2">
    <source>
        <dbReference type="Proteomes" id="UP000044938"/>
    </source>
</evidence>
<evidence type="ECO:0000313" key="1">
    <source>
        <dbReference type="EMBL" id="COX90628.1"/>
    </source>
</evidence>